<evidence type="ECO:0000256" key="4">
    <source>
        <dbReference type="SAM" id="MobiDB-lite"/>
    </source>
</evidence>
<dbReference type="GO" id="GO:0000049">
    <property type="term" value="F:tRNA binding"/>
    <property type="evidence" value="ECO:0007669"/>
    <property type="project" value="UniProtKB-UniRule"/>
</dbReference>
<comment type="caution">
    <text evidence="6">The sequence shown here is derived from an EMBL/GenBank/DDBJ whole genome shotgun (WGS) entry which is preliminary data.</text>
</comment>
<evidence type="ECO:0000259" key="5">
    <source>
        <dbReference type="PROSITE" id="PS50886"/>
    </source>
</evidence>
<gene>
    <name evidence="6" type="ORF">R1flu_001286</name>
</gene>
<sequence>MASPSPSPLAIDDAIAFVDQLIERFQTSSIHSVSTAVKKEEKSLPEVTLKGGSLSSQQQEAGKNSVLTRPGKKSLKTPGVAAGEKPVKAEQPSDAKVPESVENYEKAHLQVGLVQSVADHPLSEKLYICKLEIGDGQIRQVVAGLKKFVAPSELQGKKVCVILNLKPAKLAGQLSEAMILAGDANVDGVETVKVLEPPADASVGDRVYLKGNTPSASPAKQLSSKIWEKIVPLLKVEGGAATYDNIPLVTSSGIVQVPSLPDGAGIH</sequence>
<feature type="region of interest" description="Disordered" evidence="4">
    <location>
        <begin position="32"/>
        <end position="95"/>
    </location>
</feature>
<keyword evidence="1 3" id="KW-0820">tRNA-binding</keyword>
<feature type="domain" description="TRNA-binding" evidence="5">
    <location>
        <begin position="103"/>
        <end position="208"/>
    </location>
</feature>
<evidence type="ECO:0000256" key="3">
    <source>
        <dbReference type="PROSITE-ProRule" id="PRU00209"/>
    </source>
</evidence>
<dbReference type="Pfam" id="PF01588">
    <property type="entry name" value="tRNA_bind"/>
    <property type="match status" value="1"/>
</dbReference>
<dbReference type="SUPFAM" id="SSF50249">
    <property type="entry name" value="Nucleic acid-binding proteins"/>
    <property type="match status" value="1"/>
</dbReference>
<dbReference type="Gene3D" id="2.40.50.140">
    <property type="entry name" value="Nucleic acid-binding proteins"/>
    <property type="match status" value="1"/>
</dbReference>
<dbReference type="AlphaFoldDB" id="A0ABD1Y2V6"/>
<dbReference type="Proteomes" id="UP001605036">
    <property type="component" value="Unassembled WGS sequence"/>
</dbReference>
<evidence type="ECO:0000313" key="6">
    <source>
        <dbReference type="EMBL" id="KAL2621081.1"/>
    </source>
</evidence>
<evidence type="ECO:0000313" key="7">
    <source>
        <dbReference type="Proteomes" id="UP001605036"/>
    </source>
</evidence>
<reference evidence="6 7" key="1">
    <citation type="submission" date="2024-09" db="EMBL/GenBank/DDBJ databases">
        <title>Chromosome-scale assembly of Riccia fluitans.</title>
        <authorList>
            <person name="Paukszto L."/>
            <person name="Sawicki J."/>
            <person name="Karawczyk K."/>
            <person name="Piernik-Szablinska J."/>
            <person name="Szczecinska M."/>
            <person name="Mazdziarz M."/>
        </authorList>
    </citation>
    <scope>NUCLEOTIDE SEQUENCE [LARGE SCALE GENOMIC DNA]</scope>
    <source>
        <strain evidence="6">Rf_01</strain>
        <tissue evidence="6">Aerial parts of the thallus</tissue>
    </source>
</reference>
<feature type="compositionally biased region" description="Basic and acidic residues" evidence="4">
    <location>
        <begin position="85"/>
        <end position="95"/>
    </location>
</feature>
<evidence type="ECO:0000256" key="2">
    <source>
        <dbReference type="ARBA" id="ARBA00022884"/>
    </source>
</evidence>
<feature type="compositionally biased region" description="Polar residues" evidence="4">
    <location>
        <begin position="53"/>
        <end position="67"/>
    </location>
</feature>
<keyword evidence="2 3" id="KW-0694">RNA-binding</keyword>
<organism evidence="6 7">
    <name type="scientific">Riccia fluitans</name>
    <dbReference type="NCBI Taxonomy" id="41844"/>
    <lineage>
        <taxon>Eukaryota</taxon>
        <taxon>Viridiplantae</taxon>
        <taxon>Streptophyta</taxon>
        <taxon>Embryophyta</taxon>
        <taxon>Marchantiophyta</taxon>
        <taxon>Marchantiopsida</taxon>
        <taxon>Marchantiidae</taxon>
        <taxon>Marchantiales</taxon>
        <taxon>Ricciaceae</taxon>
        <taxon>Riccia</taxon>
    </lineage>
</organism>
<dbReference type="InterPro" id="IPR051270">
    <property type="entry name" value="Tyrosine-tRNA_ligase_regulator"/>
</dbReference>
<evidence type="ECO:0000256" key="1">
    <source>
        <dbReference type="ARBA" id="ARBA00022555"/>
    </source>
</evidence>
<dbReference type="InterPro" id="IPR012340">
    <property type="entry name" value="NA-bd_OB-fold"/>
</dbReference>
<protein>
    <recommendedName>
        <fullName evidence="5">tRNA-binding domain-containing protein</fullName>
    </recommendedName>
</protein>
<dbReference type="PANTHER" id="PTHR11586:SF37">
    <property type="entry name" value="TRNA-BINDING DOMAIN-CONTAINING PROTEIN"/>
    <property type="match status" value="1"/>
</dbReference>
<accession>A0ABD1Y2V6</accession>
<dbReference type="PANTHER" id="PTHR11586">
    <property type="entry name" value="TRNA-AMINOACYLATION COFACTOR ARC1 FAMILY MEMBER"/>
    <property type="match status" value="1"/>
</dbReference>
<proteinExistence type="predicted"/>
<dbReference type="InterPro" id="IPR002547">
    <property type="entry name" value="tRNA-bd_dom"/>
</dbReference>
<dbReference type="PROSITE" id="PS50886">
    <property type="entry name" value="TRBD"/>
    <property type="match status" value="1"/>
</dbReference>
<keyword evidence="7" id="KW-1185">Reference proteome</keyword>
<dbReference type="EMBL" id="JBHFFA010000006">
    <property type="protein sequence ID" value="KAL2621081.1"/>
    <property type="molecule type" value="Genomic_DNA"/>
</dbReference>
<name>A0ABD1Y2V6_9MARC</name>